<keyword evidence="1" id="KW-0805">Transcription regulation</keyword>
<dbReference type="AlphaFoldDB" id="A0A372JIC6"/>
<dbReference type="Pfam" id="PF08279">
    <property type="entry name" value="HTH_11"/>
    <property type="match status" value="1"/>
</dbReference>
<feature type="domain" description="HTH deoR-type" evidence="5">
    <location>
        <begin position="4"/>
        <end position="63"/>
    </location>
</feature>
<protein>
    <submittedName>
        <fullName evidence="6">WYL domain-containing protein</fullName>
    </submittedName>
</protein>
<sequence>MTETSSRLLRLLSHLQTPRRWAAAELADRLDVTTRTVRRDVARLRELGYPVETLMGPDGGYRLVAGTAMPPLLLDDEEAVAVAVSLRTVGGQPVEGIGPAAVRALAKLEQVLPSRLRHRVSALGEVVDAPLPEPDMPSVDPDVLSVIAGAAAAGERLRLLFRGERRVVEPHRLVPVRRRWYLVAYDDARADWRVFRLDRVSEPARTGQRCADREVPGGDAAAFVLDRLYSIAPTYEVDATLHMPAADAVRRLRVDPAEVTPVDAASCRFRGRADTVPWLASRLLMLGCRFEVHSPPELADHLRDLAIRAAAAAGGTSATDGRAVAQAPPADERRATRKPTSSTR</sequence>
<dbReference type="InterPro" id="IPR051534">
    <property type="entry name" value="CBASS_pafABC_assoc_protein"/>
</dbReference>
<organism evidence="6 7">
    <name type="scientific">Actinomadura logoneensis</name>
    <dbReference type="NCBI Taxonomy" id="2293572"/>
    <lineage>
        <taxon>Bacteria</taxon>
        <taxon>Bacillati</taxon>
        <taxon>Actinomycetota</taxon>
        <taxon>Actinomycetes</taxon>
        <taxon>Streptosporangiales</taxon>
        <taxon>Thermomonosporaceae</taxon>
        <taxon>Actinomadura</taxon>
    </lineage>
</organism>
<name>A0A372JIC6_9ACTN</name>
<dbReference type="Pfam" id="PF13280">
    <property type="entry name" value="WYL"/>
    <property type="match status" value="1"/>
</dbReference>
<dbReference type="InterPro" id="IPR001034">
    <property type="entry name" value="DeoR_HTH"/>
</dbReference>
<dbReference type="GO" id="GO:0003677">
    <property type="term" value="F:DNA binding"/>
    <property type="evidence" value="ECO:0007669"/>
    <property type="project" value="UniProtKB-KW"/>
</dbReference>
<dbReference type="SUPFAM" id="SSF46785">
    <property type="entry name" value="Winged helix' DNA-binding domain"/>
    <property type="match status" value="1"/>
</dbReference>
<dbReference type="InterPro" id="IPR026881">
    <property type="entry name" value="WYL_dom"/>
</dbReference>
<evidence type="ECO:0000313" key="6">
    <source>
        <dbReference type="EMBL" id="RFU39772.1"/>
    </source>
</evidence>
<dbReference type="PROSITE" id="PS52050">
    <property type="entry name" value="WYL"/>
    <property type="match status" value="1"/>
</dbReference>
<evidence type="ECO:0000313" key="7">
    <source>
        <dbReference type="Proteomes" id="UP000261811"/>
    </source>
</evidence>
<dbReference type="EMBL" id="QURH01000325">
    <property type="protein sequence ID" value="RFU39772.1"/>
    <property type="molecule type" value="Genomic_DNA"/>
</dbReference>
<dbReference type="PROSITE" id="PS00894">
    <property type="entry name" value="HTH_DEOR_1"/>
    <property type="match status" value="1"/>
</dbReference>
<dbReference type="InterPro" id="IPR057727">
    <property type="entry name" value="WCX_dom"/>
</dbReference>
<dbReference type="PANTHER" id="PTHR34580">
    <property type="match status" value="1"/>
</dbReference>
<evidence type="ECO:0000256" key="3">
    <source>
        <dbReference type="ARBA" id="ARBA00023163"/>
    </source>
</evidence>
<proteinExistence type="predicted"/>
<dbReference type="Proteomes" id="UP000261811">
    <property type="component" value="Unassembled WGS sequence"/>
</dbReference>
<dbReference type="GO" id="GO:0003700">
    <property type="term" value="F:DNA-binding transcription factor activity"/>
    <property type="evidence" value="ECO:0007669"/>
    <property type="project" value="InterPro"/>
</dbReference>
<dbReference type="RefSeq" id="WP_117359097.1">
    <property type="nucleotide sequence ID" value="NZ_QURH01000325.1"/>
</dbReference>
<keyword evidence="7" id="KW-1185">Reference proteome</keyword>
<dbReference type="InterPro" id="IPR036388">
    <property type="entry name" value="WH-like_DNA-bd_sf"/>
</dbReference>
<feature type="region of interest" description="Disordered" evidence="4">
    <location>
        <begin position="313"/>
        <end position="344"/>
    </location>
</feature>
<dbReference type="InterPro" id="IPR036390">
    <property type="entry name" value="WH_DNA-bd_sf"/>
</dbReference>
<dbReference type="Pfam" id="PF25583">
    <property type="entry name" value="WCX"/>
    <property type="match status" value="1"/>
</dbReference>
<dbReference type="InterPro" id="IPR018356">
    <property type="entry name" value="Tscrpt_reg_HTH_DeoR_CS"/>
</dbReference>
<keyword evidence="3" id="KW-0804">Transcription</keyword>
<dbReference type="PANTHER" id="PTHR34580:SF3">
    <property type="entry name" value="PROTEIN PAFB"/>
    <property type="match status" value="1"/>
</dbReference>
<dbReference type="PROSITE" id="PS51000">
    <property type="entry name" value="HTH_DEOR_2"/>
    <property type="match status" value="1"/>
</dbReference>
<dbReference type="OrthoDB" id="3616433at2"/>
<evidence type="ECO:0000259" key="5">
    <source>
        <dbReference type="PROSITE" id="PS51000"/>
    </source>
</evidence>
<dbReference type="PIRSF" id="PIRSF016838">
    <property type="entry name" value="PafC"/>
    <property type="match status" value="1"/>
</dbReference>
<dbReference type="InterPro" id="IPR028349">
    <property type="entry name" value="PafC-like"/>
</dbReference>
<gene>
    <name evidence="6" type="ORF">DZF91_20640</name>
</gene>
<feature type="compositionally biased region" description="Low complexity" evidence="4">
    <location>
        <begin position="313"/>
        <end position="323"/>
    </location>
</feature>
<accession>A0A372JIC6</accession>
<dbReference type="Gene3D" id="1.10.10.10">
    <property type="entry name" value="Winged helix-like DNA-binding domain superfamily/Winged helix DNA-binding domain"/>
    <property type="match status" value="1"/>
</dbReference>
<reference evidence="6 7" key="1">
    <citation type="submission" date="2018-08" db="EMBL/GenBank/DDBJ databases">
        <title>Actinomadura jelena sp. nov., a novel Actinomycete isolated from soil in Chad.</title>
        <authorList>
            <person name="Shi L."/>
        </authorList>
    </citation>
    <scope>NUCLEOTIDE SEQUENCE [LARGE SCALE GENOMIC DNA]</scope>
    <source>
        <strain evidence="6 7">NEAU-G17</strain>
    </source>
</reference>
<dbReference type="InterPro" id="IPR013196">
    <property type="entry name" value="HTH_11"/>
</dbReference>
<evidence type="ECO:0000256" key="4">
    <source>
        <dbReference type="SAM" id="MobiDB-lite"/>
    </source>
</evidence>
<comment type="caution">
    <text evidence="6">The sequence shown here is derived from an EMBL/GenBank/DDBJ whole genome shotgun (WGS) entry which is preliminary data.</text>
</comment>
<evidence type="ECO:0000256" key="1">
    <source>
        <dbReference type="ARBA" id="ARBA00023015"/>
    </source>
</evidence>
<keyword evidence="2" id="KW-0238">DNA-binding</keyword>
<evidence type="ECO:0000256" key="2">
    <source>
        <dbReference type="ARBA" id="ARBA00023125"/>
    </source>
</evidence>